<dbReference type="PANTHER" id="PTHR39176">
    <property type="entry name" value="PERIPLASMIC PROTEIN-RELATED"/>
    <property type="match status" value="1"/>
</dbReference>
<protein>
    <submittedName>
        <fullName evidence="2">DUF1311 domain-containing protein</fullName>
    </submittedName>
</protein>
<evidence type="ECO:0000313" key="2">
    <source>
        <dbReference type="EMBL" id="AQV94903.1"/>
    </source>
</evidence>
<organism evidence="2 3">
    <name type="scientific">Cupriavidus necator</name>
    <name type="common">Alcaligenes eutrophus</name>
    <name type="synonym">Ralstonia eutropha</name>
    <dbReference type="NCBI Taxonomy" id="106590"/>
    <lineage>
        <taxon>Bacteria</taxon>
        <taxon>Pseudomonadati</taxon>
        <taxon>Pseudomonadota</taxon>
        <taxon>Betaproteobacteria</taxon>
        <taxon>Burkholderiales</taxon>
        <taxon>Burkholderiaceae</taxon>
        <taxon>Cupriavidus</taxon>
    </lineage>
</organism>
<gene>
    <name evidence="2" type="ORF">BJN34_13535</name>
</gene>
<dbReference type="RefSeq" id="WP_078197067.1">
    <property type="nucleotide sequence ID" value="NZ_CP017757.2"/>
</dbReference>
<dbReference type="Proteomes" id="UP000189627">
    <property type="component" value="Chromosome 1"/>
</dbReference>
<dbReference type="InterPro" id="IPR009739">
    <property type="entry name" value="LprI-like_N"/>
</dbReference>
<dbReference type="Pfam" id="PF07007">
    <property type="entry name" value="LprI"/>
    <property type="match status" value="1"/>
</dbReference>
<proteinExistence type="predicted"/>
<dbReference type="OrthoDB" id="7340239at2"/>
<name>A0A1U9UQH3_CUPNE</name>
<dbReference type="AlphaFoldDB" id="A0A1U9UQH3"/>
<reference evidence="3" key="1">
    <citation type="submission" date="2017-02" db="EMBL/GenBank/DDBJ databases">
        <title>Complete genome sequence of Cupriavidus necator strain NH9, a 3-chlorobenzoate degrader.</title>
        <authorList>
            <person name="Moriuchi R."/>
            <person name="Dohra H."/>
            <person name="Ogawa N."/>
        </authorList>
    </citation>
    <scope>NUCLEOTIDE SEQUENCE [LARGE SCALE GENOMIC DNA]</scope>
    <source>
        <strain evidence="3">NH9</strain>
    </source>
</reference>
<sequence>MKLFFLKRGCAAIAGDNAMKKNILFLCLVLVFTGSAIADSLCAGNVTRKLEECARRNFESSDKKLNDVYRLLIGGLSGPERQALRNSQREWIKYKDKMCQGAYVSINPGNEAGIEKFICLNEITKSRTKELWHIDTASGISDFMHAVDIVSRYYEDGDRNKFLDKLAGDGSASDDKAWSSYVSENCKLTATRFREEKRECVARLNFYRY</sequence>
<dbReference type="PANTHER" id="PTHR39176:SF1">
    <property type="entry name" value="PERIPLASMIC PROTEIN"/>
    <property type="match status" value="1"/>
</dbReference>
<dbReference type="EMBL" id="CP017757">
    <property type="protein sequence ID" value="AQV94903.1"/>
    <property type="molecule type" value="Genomic_DNA"/>
</dbReference>
<accession>A0A1U9UQH3</accession>
<dbReference type="KEGG" id="cuh:BJN34_13535"/>
<dbReference type="Gene3D" id="1.20.1270.180">
    <property type="match status" value="1"/>
</dbReference>
<feature type="domain" description="Lysozyme inhibitor LprI-like N-terminal" evidence="1">
    <location>
        <begin position="46"/>
        <end position="131"/>
    </location>
</feature>
<evidence type="ECO:0000313" key="3">
    <source>
        <dbReference type="Proteomes" id="UP000189627"/>
    </source>
</evidence>
<evidence type="ECO:0000259" key="1">
    <source>
        <dbReference type="Pfam" id="PF07007"/>
    </source>
</evidence>